<dbReference type="PROSITE" id="PS00107">
    <property type="entry name" value="PROTEIN_KINASE_ATP"/>
    <property type="match status" value="1"/>
</dbReference>
<dbReference type="EMBL" id="AP012216">
    <property type="protein sequence ID" value="BAO40567.1"/>
    <property type="molecule type" value="Genomic_DNA"/>
</dbReference>
<comment type="catalytic activity">
    <reaction evidence="14 20">
        <text>L-seryl-[protein] + ATP = O-phospho-L-seryl-[protein] + ADP + H(+)</text>
        <dbReference type="Rhea" id="RHEA:17989"/>
        <dbReference type="Rhea" id="RHEA-COMP:9863"/>
        <dbReference type="Rhea" id="RHEA-COMP:11604"/>
        <dbReference type="ChEBI" id="CHEBI:15378"/>
        <dbReference type="ChEBI" id="CHEBI:29999"/>
        <dbReference type="ChEBI" id="CHEBI:30616"/>
        <dbReference type="ChEBI" id="CHEBI:83421"/>
        <dbReference type="ChEBI" id="CHEBI:456216"/>
        <dbReference type="EC" id="2.7.11.1"/>
    </reaction>
</comment>
<evidence type="ECO:0000256" key="20">
    <source>
        <dbReference type="RuleBase" id="RU367134"/>
    </source>
</evidence>
<evidence type="ECO:0000256" key="14">
    <source>
        <dbReference type="ARBA" id="ARBA00048679"/>
    </source>
</evidence>
<dbReference type="GO" id="GO:0032465">
    <property type="term" value="P:regulation of cytokinesis"/>
    <property type="evidence" value="ECO:0007669"/>
    <property type="project" value="UniProtKB-ARBA"/>
</dbReference>
<dbReference type="GO" id="GO:1902115">
    <property type="term" value="P:regulation of organelle assembly"/>
    <property type="evidence" value="ECO:0007669"/>
    <property type="project" value="UniProtKB-ARBA"/>
</dbReference>
<dbReference type="InterPro" id="IPR017441">
    <property type="entry name" value="Protein_kinase_ATP_BS"/>
</dbReference>
<dbReference type="SUPFAM" id="SSF56112">
    <property type="entry name" value="Protein kinase-like (PK-like)"/>
    <property type="match status" value="1"/>
</dbReference>
<comment type="catalytic activity">
    <reaction evidence="13 20">
        <text>L-threonyl-[protein] + ATP = O-phospho-L-threonyl-[protein] + ADP + H(+)</text>
        <dbReference type="Rhea" id="RHEA:46608"/>
        <dbReference type="Rhea" id="RHEA-COMP:11060"/>
        <dbReference type="Rhea" id="RHEA-COMP:11605"/>
        <dbReference type="ChEBI" id="CHEBI:15378"/>
        <dbReference type="ChEBI" id="CHEBI:30013"/>
        <dbReference type="ChEBI" id="CHEBI:30616"/>
        <dbReference type="ChEBI" id="CHEBI:61977"/>
        <dbReference type="ChEBI" id="CHEBI:456216"/>
        <dbReference type="EC" id="2.7.11.1"/>
    </reaction>
</comment>
<dbReference type="PROSITE" id="PS50011">
    <property type="entry name" value="PROTEIN_KINASE_DOM"/>
    <property type="match status" value="1"/>
</dbReference>
<feature type="cross-link" description="Glycyl lysine isopeptide (Lys-Gly) (interchain with G-Cter in SUMO2)" evidence="17">
    <location>
        <position position="246"/>
    </location>
</feature>
<evidence type="ECO:0000256" key="2">
    <source>
        <dbReference type="ARBA" id="ARBA00012513"/>
    </source>
</evidence>
<dbReference type="InterPro" id="IPR008271">
    <property type="entry name" value="Ser/Thr_kinase_AS"/>
</dbReference>
<evidence type="ECO:0000256" key="6">
    <source>
        <dbReference type="ARBA" id="ARBA00022679"/>
    </source>
</evidence>
<evidence type="ECO:0000256" key="10">
    <source>
        <dbReference type="ARBA" id="ARBA00022838"/>
    </source>
</evidence>
<keyword evidence="8 20" id="KW-0418">Kinase</keyword>
<dbReference type="GO" id="GO:0090266">
    <property type="term" value="P:regulation of mitotic cell cycle spindle assembly checkpoint"/>
    <property type="evidence" value="ECO:0007669"/>
    <property type="project" value="UniProtKB-ARBA"/>
</dbReference>
<dbReference type="InterPro" id="IPR011009">
    <property type="entry name" value="Kinase-like_dom_sf"/>
</dbReference>
<dbReference type="GO" id="GO:0000819">
    <property type="term" value="P:sister chromatid segregation"/>
    <property type="evidence" value="ECO:0007669"/>
    <property type="project" value="UniProtKB-ARBA"/>
</dbReference>
<dbReference type="KEGG" id="kmx:KLMA_40543"/>
<evidence type="ECO:0000256" key="19">
    <source>
        <dbReference type="RuleBase" id="RU000304"/>
    </source>
</evidence>
<evidence type="ECO:0000256" key="3">
    <source>
        <dbReference type="ARBA" id="ARBA00021157"/>
    </source>
</evidence>
<dbReference type="GO" id="GO:0008608">
    <property type="term" value="P:attachment of spindle microtubules to kinetochore"/>
    <property type="evidence" value="ECO:0007669"/>
    <property type="project" value="UniProtKB-ARBA"/>
</dbReference>
<evidence type="ECO:0000256" key="1">
    <source>
        <dbReference type="ARBA" id="ARBA00004629"/>
    </source>
</evidence>
<evidence type="ECO:0000256" key="15">
    <source>
        <dbReference type="PIRSR" id="PIRSR630616-1"/>
    </source>
</evidence>
<comment type="subcellular location">
    <subcellularLocation>
        <location evidence="1">Chromosome</location>
        <location evidence="1">Centromere</location>
        <location evidence="1">Kinetochore</location>
    </subcellularLocation>
</comment>
<accession>W0TAA3</accession>
<dbReference type="GO" id="GO:0032133">
    <property type="term" value="C:chromosome passenger complex"/>
    <property type="evidence" value="ECO:0007669"/>
    <property type="project" value="UniProtKB-ARBA"/>
</dbReference>
<evidence type="ECO:0000256" key="9">
    <source>
        <dbReference type="ARBA" id="ARBA00022829"/>
    </source>
</evidence>
<sequence>MLPTDAKDVGRRSSLEQQSKLLSIRLNNAGKRTSLARGYSRAKKSIGSSYQRVSITPRNGYDHPNTSTLLRNSSPKGSDSVSGLTSGSLAVKKPNAGIGNRSSILAGKEVDKFKNMSLQDFEIGKILGKGKFGKVYCVKHKETGLICALKAMEKKEIVQYTIQKQFRREVEIQGSFKHKNLTQLYGFFYDEKRVYLLMEYVYHGELYKFLKNNGPLNESLASYFVYQMANALDYMHSKKILHRDIKPENILIGFNNTIKLTDFGWSVLNEKGQKRKTLCGTIDYLSPELIKSREYDDKVDVWALGVLTYELLVGSPPFEENTKEMTYRRILRCDIRFPPHVSPQARDLIGKLLQFEPTNRIPLSEVKSHTWITSHKPSWSSLQSD</sequence>
<feature type="binding site" evidence="16">
    <location>
        <position position="131"/>
    </location>
    <ligand>
        <name>ATP</name>
        <dbReference type="ChEBI" id="CHEBI:30616"/>
    </ligand>
</feature>
<organism evidence="23 24">
    <name type="scientific">Kluyveromyces marxianus (strain DMKU3-1042 / BCC 29191 / NBRC 104275)</name>
    <name type="common">Yeast</name>
    <name type="synonym">Candida kefyr</name>
    <dbReference type="NCBI Taxonomy" id="1003335"/>
    <lineage>
        <taxon>Eukaryota</taxon>
        <taxon>Fungi</taxon>
        <taxon>Dikarya</taxon>
        <taxon>Ascomycota</taxon>
        <taxon>Saccharomycotina</taxon>
        <taxon>Saccharomycetes</taxon>
        <taxon>Saccharomycetales</taxon>
        <taxon>Saccharomycetaceae</taxon>
        <taxon>Kluyveromyces</taxon>
    </lineage>
</organism>
<dbReference type="GO" id="GO:0051233">
    <property type="term" value="C:spindle midzone"/>
    <property type="evidence" value="ECO:0007669"/>
    <property type="project" value="UniProtKB-ARBA"/>
</dbReference>
<keyword evidence="11 16" id="KW-0067">ATP-binding</keyword>
<name>W0TAA3_KLUMD</name>
<evidence type="ECO:0000313" key="23">
    <source>
        <dbReference type="EMBL" id="BAO40567.1"/>
    </source>
</evidence>
<protein>
    <recommendedName>
        <fullName evidence="3 20">Aurora kinase</fullName>
        <ecNumber evidence="2 20">2.7.11.1</ecNumber>
    </recommendedName>
</protein>
<feature type="domain" description="Protein kinase" evidence="22">
    <location>
        <begin position="121"/>
        <end position="372"/>
    </location>
</feature>
<evidence type="ECO:0000256" key="17">
    <source>
        <dbReference type="PIRSR" id="PIRSR630616-3"/>
    </source>
</evidence>
<dbReference type="PROSITE" id="PS00108">
    <property type="entry name" value="PROTEIN_KINASE_ST"/>
    <property type="match status" value="1"/>
</dbReference>
<dbReference type="GO" id="GO:0045143">
    <property type="term" value="P:homologous chromosome segregation"/>
    <property type="evidence" value="ECO:0007669"/>
    <property type="project" value="UniProtKB-ARBA"/>
</dbReference>
<keyword evidence="5 19" id="KW-0723">Serine/threonine-protein kinase</keyword>
<evidence type="ECO:0000256" key="18">
    <source>
        <dbReference type="PROSITE-ProRule" id="PRU10141"/>
    </source>
</evidence>
<comment type="similarity">
    <text evidence="20">Belongs to the protein kinase superfamily. Ser/Thr protein kinase family. Aurora subfamily.</text>
</comment>
<dbReference type="GO" id="GO:0044779">
    <property type="term" value="P:meiotic spindle checkpoint signaling"/>
    <property type="evidence" value="ECO:0007669"/>
    <property type="project" value="UniProtKB-ARBA"/>
</dbReference>
<dbReference type="AlphaFoldDB" id="W0TAA3"/>
<evidence type="ECO:0000256" key="7">
    <source>
        <dbReference type="ARBA" id="ARBA00022741"/>
    </source>
</evidence>
<reference evidence="23 24" key="1">
    <citation type="journal article" date="2015" name="Biotechnol. Biofuels">
        <title>Genetic basis of the highly efficient yeast Kluyveromyces marxianus: complete genome sequence and transcriptome analyses.</title>
        <authorList>
            <person name="Lertwattanasakul N."/>
            <person name="Kosaka T."/>
            <person name="Hosoyama A."/>
            <person name="Suzuki Y."/>
            <person name="Rodrussamee N."/>
            <person name="Matsutani M."/>
            <person name="Murata M."/>
            <person name="Fujimoto N."/>
            <person name="Suprayogi"/>
            <person name="Tsuchikane K."/>
            <person name="Limtong S."/>
            <person name="Fujita N."/>
            <person name="Yamada M."/>
        </authorList>
    </citation>
    <scope>NUCLEOTIDE SEQUENCE [LARGE SCALE GENOMIC DNA]</scope>
    <source>
        <strain evidence="24">DMKU3-1042 / BCC 29191 / NBRC 104275</strain>
    </source>
</reference>
<evidence type="ECO:0000259" key="22">
    <source>
        <dbReference type="PROSITE" id="PS50011"/>
    </source>
</evidence>
<dbReference type="FunFam" id="1.10.510.10:FF:000235">
    <property type="entry name" value="Serine/threonine-protein kinase ark1"/>
    <property type="match status" value="1"/>
</dbReference>
<dbReference type="GO" id="GO:0004674">
    <property type="term" value="F:protein serine/threonine kinase activity"/>
    <property type="evidence" value="ECO:0007669"/>
    <property type="project" value="UniProtKB-KW"/>
</dbReference>
<proteinExistence type="inferred from homology"/>
<keyword evidence="6 20" id="KW-0808">Transferase</keyword>
<evidence type="ECO:0000256" key="11">
    <source>
        <dbReference type="ARBA" id="ARBA00022840"/>
    </source>
</evidence>
<evidence type="ECO:0000256" key="12">
    <source>
        <dbReference type="ARBA" id="ARBA00023328"/>
    </source>
</evidence>
<feature type="binding site" evidence="16 18">
    <location>
        <position position="150"/>
    </location>
    <ligand>
        <name>ATP</name>
        <dbReference type="ChEBI" id="CHEBI:30616"/>
    </ligand>
</feature>
<dbReference type="FunFam" id="3.30.200.20:FF:000042">
    <property type="entry name" value="Aurora kinase A"/>
    <property type="match status" value="1"/>
</dbReference>
<dbReference type="InterPro" id="IPR030616">
    <property type="entry name" value="Aur-like"/>
</dbReference>
<dbReference type="InterPro" id="IPR000719">
    <property type="entry name" value="Prot_kinase_dom"/>
</dbReference>
<dbReference type="GO" id="GO:0000776">
    <property type="term" value="C:kinetochore"/>
    <property type="evidence" value="ECO:0007669"/>
    <property type="project" value="UniProtKB-KW"/>
</dbReference>
<dbReference type="GO" id="GO:0005524">
    <property type="term" value="F:ATP binding"/>
    <property type="evidence" value="ECO:0007669"/>
    <property type="project" value="UniProtKB-UniRule"/>
</dbReference>
<dbReference type="Proteomes" id="UP000065495">
    <property type="component" value="Chromosome 4"/>
</dbReference>
<keyword evidence="12" id="KW-0137">Centromere</keyword>
<evidence type="ECO:0000256" key="4">
    <source>
        <dbReference type="ARBA" id="ARBA00022454"/>
    </source>
</evidence>
<dbReference type="RefSeq" id="XP_022676388.1">
    <property type="nucleotide sequence ID" value="XM_022819865.1"/>
</dbReference>
<feature type="compositionally biased region" description="Polar residues" evidence="21">
    <location>
        <begin position="64"/>
        <end position="86"/>
    </location>
</feature>
<evidence type="ECO:0000256" key="21">
    <source>
        <dbReference type="SAM" id="MobiDB-lite"/>
    </source>
</evidence>
<evidence type="ECO:0000256" key="16">
    <source>
        <dbReference type="PIRSR" id="PIRSR630616-2"/>
    </source>
</evidence>
<dbReference type="Pfam" id="PF00069">
    <property type="entry name" value="Pkinase"/>
    <property type="match status" value="1"/>
</dbReference>
<dbReference type="VEuPathDB" id="FungiDB:KLMA_40543"/>
<keyword evidence="10" id="KW-0995">Kinetochore</keyword>
<feature type="binding site" evidence="16">
    <location>
        <begin position="248"/>
        <end position="249"/>
    </location>
    <ligand>
        <name>ATP</name>
        <dbReference type="ChEBI" id="CHEBI:30616"/>
    </ligand>
</feature>
<evidence type="ECO:0000256" key="8">
    <source>
        <dbReference type="ARBA" id="ARBA00022777"/>
    </source>
</evidence>
<evidence type="ECO:0000256" key="13">
    <source>
        <dbReference type="ARBA" id="ARBA00047899"/>
    </source>
</evidence>
<keyword evidence="7 16" id="KW-0547">Nucleotide-binding</keyword>
<keyword evidence="9" id="KW-0159">Chromosome partition</keyword>
<feature type="active site" description="Proton acceptor" evidence="15">
    <location>
        <position position="244"/>
    </location>
</feature>
<dbReference type="Gene3D" id="1.10.510.10">
    <property type="entry name" value="Transferase(Phosphotransferase) domain 1"/>
    <property type="match status" value="1"/>
</dbReference>
<dbReference type="GO" id="GO:0072479">
    <property type="term" value="P:response to mitotic cell cycle spindle assembly checkpoint signaling"/>
    <property type="evidence" value="ECO:0007669"/>
    <property type="project" value="UniProtKB-ARBA"/>
</dbReference>
<evidence type="ECO:0000313" key="24">
    <source>
        <dbReference type="Proteomes" id="UP000065495"/>
    </source>
</evidence>
<dbReference type="OrthoDB" id="377346at2759"/>
<dbReference type="PANTHER" id="PTHR24350">
    <property type="entry name" value="SERINE/THREONINE-PROTEIN KINASE IAL-RELATED"/>
    <property type="match status" value="1"/>
</dbReference>
<feature type="binding site" evidence="16">
    <location>
        <position position="262"/>
    </location>
    <ligand>
        <name>ATP</name>
        <dbReference type="ChEBI" id="CHEBI:30616"/>
    </ligand>
</feature>
<evidence type="ECO:0000256" key="5">
    <source>
        <dbReference type="ARBA" id="ARBA00022527"/>
    </source>
</evidence>
<dbReference type="SMART" id="SM00220">
    <property type="entry name" value="S_TKc"/>
    <property type="match status" value="1"/>
</dbReference>
<gene>
    <name evidence="23" type="primary">IPL1</name>
    <name evidence="23" type="ORF">KLMA_40543</name>
</gene>
<feature type="region of interest" description="Disordered" evidence="21">
    <location>
        <begin position="52"/>
        <end position="86"/>
    </location>
</feature>
<dbReference type="GeneID" id="34716529"/>
<dbReference type="EC" id="2.7.11.1" evidence="2 20"/>
<dbReference type="CDD" id="cd14007">
    <property type="entry name" value="STKc_Aurora"/>
    <property type="match status" value="1"/>
</dbReference>
<keyword evidence="4" id="KW-0158">Chromosome</keyword>